<proteinExistence type="inferred from homology"/>
<evidence type="ECO:0000256" key="4">
    <source>
        <dbReference type="ARBA" id="ARBA00022723"/>
    </source>
</evidence>
<dbReference type="InterPro" id="IPR006330">
    <property type="entry name" value="Ado/ade_deaminase"/>
</dbReference>
<dbReference type="GO" id="GO:0046872">
    <property type="term" value="F:metal ion binding"/>
    <property type="evidence" value="ECO:0007669"/>
    <property type="project" value="UniProtKB-KW"/>
</dbReference>
<dbReference type="SUPFAM" id="SSF51556">
    <property type="entry name" value="Metallo-dependent hydrolases"/>
    <property type="match status" value="1"/>
</dbReference>
<evidence type="ECO:0000259" key="7">
    <source>
        <dbReference type="Pfam" id="PF00962"/>
    </source>
</evidence>
<organism evidence="8 9">
    <name type="scientific">Bullifex porci</name>
    <dbReference type="NCBI Taxonomy" id="2606638"/>
    <lineage>
        <taxon>Bacteria</taxon>
        <taxon>Pseudomonadati</taxon>
        <taxon>Spirochaetota</taxon>
        <taxon>Spirochaetia</taxon>
        <taxon>Spirochaetales</taxon>
        <taxon>Spirochaetaceae</taxon>
        <taxon>Bullifex</taxon>
    </lineage>
</organism>
<dbReference type="PANTHER" id="PTHR11409:SF43">
    <property type="entry name" value="ADENOSINE DEAMINASE"/>
    <property type="match status" value="1"/>
</dbReference>
<keyword evidence="9" id="KW-1185">Reference proteome</keyword>
<feature type="domain" description="Adenosine deaminase" evidence="7">
    <location>
        <begin position="11"/>
        <end position="347"/>
    </location>
</feature>
<dbReference type="Pfam" id="PF00962">
    <property type="entry name" value="A_deaminase"/>
    <property type="match status" value="1"/>
</dbReference>
<dbReference type="NCBIfam" id="NF006847">
    <property type="entry name" value="PRK09358.1-2"/>
    <property type="match status" value="1"/>
</dbReference>
<comment type="caution">
    <text evidence="8">The sequence shown here is derived from an EMBL/GenBank/DDBJ whole genome shotgun (WGS) entry which is preliminary data.</text>
</comment>
<name>A0A7X2TQ45_9SPIO</name>
<accession>A0A7X2TQ45</accession>
<dbReference type="GO" id="GO:0006154">
    <property type="term" value="P:adenosine catabolic process"/>
    <property type="evidence" value="ECO:0007669"/>
    <property type="project" value="TreeGrafter"/>
</dbReference>
<evidence type="ECO:0000313" key="8">
    <source>
        <dbReference type="EMBL" id="MSU06094.1"/>
    </source>
</evidence>
<keyword evidence="4" id="KW-0479">Metal-binding</keyword>
<dbReference type="InterPro" id="IPR032466">
    <property type="entry name" value="Metal_Hydrolase"/>
</dbReference>
<keyword evidence="5 8" id="KW-0378">Hydrolase</keyword>
<keyword evidence="6" id="KW-0862">Zinc</keyword>
<dbReference type="EMBL" id="VUNN01000006">
    <property type="protein sequence ID" value="MSU06094.1"/>
    <property type="molecule type" value="Genomic_DNA"/>
</dbReference>
<comment type="similarity">
    <text evidence="2">Belongs to the metallo-dependent hydrolases superfamily. Adenosine and AMP deaminases family.</text>
</comment>
<evidence type="ECO:0000256" key="1">
    <source>
        <dbReference type="ARBA" id="ARBA00001947"/>
    </source>
</evidence>
<dbReference type="GO" id="GO:0004000">
    <property type="term" value="F:adenosine deaminase activity"/>
    <property type="evidence" value="ECO:0007669"/>
    <property type="project" value="TreeGrafter"/>
</dbReference>
<gene>
    <name evidence="8" type="ORF">FYJ80_04805</name>
</gene>
<protein>
    <recommendedName>
        <fullName evidence="3">adenosine deaminase</fullName>
        <ecNumber evidence="3">3.5.4.4</ecNumber>
    </recommendedName>
</protein>
<dbReference type="GO" id="GO:0043103">
    <property type="term" value="P:hypoxanthine salvage"/>
    <property type="evidence" value="ECO:0007669"/>
    <property type="project" value="TreeGrafter"/>
</dbReference>
<dbReference type="EC" id="3.5.4.4" evidence="3"/>
<evidence type="ECO:0000256" key="5">
    <source>
        <dbReference type="ARBA" id="ARBA00022801"/>
    </source>
</evidence>
<reference evidence="8 9" key="1">
    <citation type="submission" date="2019-08" db="EMBL/GenBank/DDBJ databases">
        <title>In-depth cultivation of the pig gut microbiome towards novel bacterial diversity and tailored functional studies.</title>
        <authorList>
            <person name="Wylensek D."/>
            <person name="Hitch T.C.A."/>
            <person name="Clavel T."/>
        </authorList>
    </citation>
    <scope>NUCLEOTIDE SEQUENCE [LARGE SCALE GENOMIC DNA]</scope>
    <source>
        <strain evidence="8 9">NM-380-WT-3C1</strain>
    </source>
</reference>
<dbReference type="PANTHER" id="PTHR11409">
    <property type="entry name" value="ADENOSINE DEAMINASE"/>
    <property type="match status" value="1"/>
</dbReference>
<dbReference type="FunFam" id="3.20.20.140:FF:000020">
    <property type="entry name" value="Adenosine deaminase"/>
    <property type="match status" value="1"/>
</dbReference>
<dbReference type="GO" id="GO:0046103">
    <property type="term" value="P:inosine biosynthetic process"/>
    <property type="evidence" value="ECO:0007669"/>
    <property type="project" value="TreeGrafter"/>
</dbReference>
<dbReference type="InterPro" id="IPR001365">
    <property type="entry name" value="A_deaminase_dom"/>
</dbReference>
<dbReference type="GO" id="GO:0005829">
    <property type="term" value="C:cytosol"/>
    <property type="evidence" value="ECO:0007669"/>
    <property type="project" value="TreeGrafter"/>
</dbReference>
<sequence length="360" mass="40902">MITKDMIKRVPKVELHDHLDGGLRIETIIELSEKDNLPLPSHDPVELKNWFIRGCMQKSLALYLETFQYTIQVMQTKENLERVAFEAIEDLAKENVVYAELRFAPDLHTQRGLNLEEVVNAVLAGLDRGKAATGLQYGLILCAMRNESPARTLEIAELAVAFSDRGVVAFDIAGDEYGHPPKKHLEAFQYIRNKNFNITIHAGEAFGVESIWQAIQICGAHRIGHGVRLVEDMHIEGSSILKLGSLSQFILDRRMPMEMCLTSNVGTGAVESYEKHPFAIFYKNNFRVFLCSDNRLMSDTNLTKEFTIAAEKYNLTLRDIEKITINAMKSAFIHHNAKIAIIYDVIKKQYAELRKEYSID</sequence>
<evidence type="ECO:0000256" key="6">
    <source>
        <dbReference type="ARBA" id="ARBA00022833"/>
    </source>
</evidence>
<dbReference type="NCBIfam" id="TIGR01430">
    <property type="entry name" value="aden_deam"/>
    <property type="match status" value="1"/>
</dbReference>
<comment type="cofactor">
    <cofactor evidence="1">
        <name>Zn(2+)</name>
        <dbReference type="ChEBI" id="CHEBI:29105"/>
    </cofactor>
</comment>
<evidence type="ECO:0000256" key="3">
    <source>
        <dbReference type="ARBA" id="ARBA00012784"/>
    </source>
</evidence>
<dbReference type="Proteomes" id="UP000460549">
    <property type="component" value="Unassembled WGS sequence"/>
</dbReference>
<dbReference type="RefSeq" id="WP_154425070.1">
    <property type="nucleotide sequence ID" value="NZ_VUNN01000006.1"/>
</dbReference>
<evidence type="ECO:0000313" key="9">
    <source>
        <dbReference type="Proteomes" id="UP000460549"/>
    </source>
</evidence>
<dbReference type="AlphaFoldDB" id="A0A7X2TQ45"/>
<evidence type="ECO:0000256" key="2">
    <source>
        <dbReference type="ARBA" id="ARBA00006676"/>
    </source>
</evidence>
<dbReference type="Gene3D" id="3.20.20.140">
    <property type="entry name" value="Metal-dependent hydrolases"/>
    <property type="match status" value="1"/>
</dbReference>